<sequence>MCASVQAIETDSYEQTKHLISYWILLSLIYLFEYALISLIPWFQPWLYIKLMIIFWLTIPDFGRASYVYNNLIRSMKPKIDTWRKCFVEEDNFLMHVEKYMKENGSEALEKFIASKNTMCWNNAKMTNEIIATDNKEVLKTNGIRLQPEHKDITFLIKINMEENVGRGRHGKPSNANASARRELAANRPAKRGRSKQQGPIPARGTYDAEAGGSRTRTRSRLGQAQNAAEDDDFDADQFLNQDAEYGEPEEPQPDEPQIEEPQQPPRRRPQQRPRQPRRDAANEGYGGGPSDMSLLTQYGNHRAVPIWDAEPDDHEVLKRTLRCQDSGKKVINIVKPPRSERWFWDPIEASGLEPLTRVNFSVLDYGVIWAFVERWHPETSTFHLPLGELGITLDDVQCLLHLPIQGKFLNHTKMSRGEGADMVSSYLGVEREEIDMTFAETNGVHLKHSTLQTLYTTNQTSAERAIAENKPAHVVRLYRERSVRAFMLHLVCCTIFSNKSSYYADVVYLQYFQDLSCVHEWNWGAAALVHLQHYLDHGSAVSTTQMAGYMSFLQGWIIAHFPRLSVWVEASRYTANMPLNSKVVPGQGHKDAAGYRSSLDNIQTYDCVFSPYDAHRQVRPLINACWFSGWLRCGKLKAKHLPERVLRQFQHVQGIPRNPSMSATPGMNLCKIDRVFTEELELRMIDEEMRGRPVTSPWDTEPGYMSWFYRVSHPVMRPVQAPESPPRPPNLEVLIEAAKQEMTLI</sequence>
<dbReference type="Proteomes" id="UP001177021">
    <property type="component" value="Unassembled WGS sequence"/>
</dbReference>
<keyword evidence="2" id="KW-1185">Reference proteome</keyword>
<organism evidence="1 2">
    <name type="scientific">Trifolium pratense</name>
    <name type="common">Red clover</name>
    <dbReference type="NCBI Taxonomy" id="57577"/>
    <lineage>
        <taxon>Eukaryota</taxon>
        <taxon>Viridiplantae</taxon>
        <taxon>Streptophyta</taxon>
        <taxon>Embryophyta</taxon>
        <taxon>Tracheophyta</taxon>
        <taxon>Spermatophyta</taxon>
        <taxon>Magnoliopsida</taxon>
        <taxon>eudicotyledons</taxon>
        <taxon>Gunneridae</taxon>
        <taxon>Pentapetalae</taxon>
        <taxon>rosids</taxon>
        <taxon>fabids</taxon>
        <taxon>Fabales</taxon>
        <taxon>Fabaceae</taxon>
        <taxon>Papilionoideae</taxon>
        <taxon>50 kb inversion clade</taxon>
        <taxon>NPAAA clade</taxon>
        <taxon>Hologalegina</taxon>
        <taxon>IRL clade</taxon>
        <taxon>Trifolieae</taxon>
        <taxon>Trifolium</taxon>
    </lineage>
</organism>
<reference evidence="1" key="1">
    <citation type="submission" date="2023-10" db="EMBL/GenBank/DDBJ databases">
        <authorList>
            <person name="Rodriguez Cubillos JULIANA M."/>
            <person name="De Vega J."/>
        </authorList>
    </citation>
    <scope>NUCLEOTIDE SEQUENCE</scope>
</reference>
<name>A0ACB0MBZ9_TRIPR</name>
<evidence type="ECO:0000313" key="1">
    <source>
        <dbReference type="EMBL" id="CAJ2678108.1"/>
    </source>
</evidence>
<accession>A0ACB0MBZ9</accession>
<proteinExistence type="predicted"/>
<gene>
    <name evidence="1" type="ORF">MILVUS5_LOCUS40462</name>
</gene>
<dbReference type="EMBL" id="CASHSV030000823">
    <property type="protein sequence ID" value="CAJ2678108.1"/>
    <property type="molecule type" value="Genomic_DNA"/>
</dbReference>
<comment type="caution">
    <text evidence="1">The sequence shown here is derived from an EMBL/GenBank/DDBJ whole genome shotgun (WGS) entry which is preliminary data.</text>
</comment>
<protein>
    <submittedName>
        <fullName evidence="1">Uncharacterized protein</fullName>
    </submittedName>
</protein>
<evidence type="ECO:0000313" key="2">
    <source>
        <dbReference type="Proteomes" id="UP001177021"/>
    </source>
</evidence>